<evidence type="ECO:0000256" key="2">
    <source>
        <dbReference type="PIRNR" id="PIRNR006429"/>
    </source>
</evidence>
<comment type="similarity">
    <text evidence="1 2">Belongs to the glutamate synthase family.</text>
</comment>
<dbReference type="EMBL" id="LNYO01000013">
    <property type="protein sequence ID" value="KTD36515.1"/>
    <property type="molecule type" value="Genomic_DNA"/>
</dbReference>
<dbReference type="InterPro" id="IPR027283">
    <property type="entry name" value="YerD"/>
</dbReference>
<dbReference type="STRING" id="45070.Lnau_1499"/>
<keyword evidence="3" id="KW-1133">Transmembrane helix</keyword>
<accession>A0A0W0WW18</accession>
<dbReference type="PATRIC" id="fig|45070.6.peg.1569"/>
<evidence type="ECO:0000313" key="5">
    <source>
        <dbReference type="EMBL" id="KTD36515.1"/>
    </source>
</evidence>
<dbReference type="InterPro" id="IPR002932">
    <property type="entry name" value="Glu_synthdom"/>
</dbReference>
<dbReference type="InterPro" id="IPR013785">
    <property type="entry name" value="Aldolase_TIM"/>
</dbReference>
<dbReference type="PANTHER" id="PTHR43819:SF1">
    <property type="entry name" value="ARCHAEAL-TYPE GLUTAMATE SYNTHASE [NADPH]"/>
    <property type="match status" value="1"/>
</dbReference>
<protein>
    <submittedName>
        <fullName evidence="5">Glutamate synthase</fullName>
    </submittedName>
</protein>
<organism evidence="5 6">
    <name type="scientific">Legionella nautarum</name>
    <dbReference type="NCBI Taxonomy" id="45070"/>
    <lineage>
        <taxon>Bacteria</taxon>
        <taxon>Pseudomonadati</taxon>
        <taxon>Pseudomonadota</taxon>
        <taxon>Gammaproteobacteria</taxon>
        <taxon>Legionellales</taxon>
        <taxon>Legionellaceae</taxon>
        <taxon>Legionella</taxon>
    </lineage>
</organism>
<evidence type="ECO:0000259" key="4">
    <source>
        <dbReference type="Pfam" id="PF01645"/>
    </source>
</evidence>
<dbReference type="InterPro" id="IPR024188">
    <property type="entry name" value="GltB"/>
</dbReference>
<comment type="caution">
    <text evidence="5">The sequence shown here is derived from an EMBL/GenBank/DDBJ whole genome shotgun (WGS) entry which is preliminary data.</text>
</comment>
<dbReference type="PANTHER" id="PTHR43819">
    <property type="entry name" value="ARCHAEAL-TYPE GLUTAMATE SYNTHASE [NADPH]"/>
    <property type="match status" value="1"/>
</dbReference>
<dbReference type="PIRSF" id="PIRSF500060">
    <property type="entry name" value="UCP500060"/>
    <property type="match status" value="1"/>
</dbReference>
<dbReference type="SUPFAM" id="SSF51395">
    <property type="entry name" value="FMN-linked oxidoreductases"/>
    <property type="match status" value="1"/>
</dbReference>
<keyword evidence="6" id="KW-1185">Reference proteome</keyword>
<feature type="domain" description="Glutamate synthase" evidence="4">
    <location>
        <begin position="150"/>
        <end position="468"/>
    </location>
</feature>
<dbReference type="CDD" id="cd02808">
    <property type="entry name" value="GltS_FMN"/>
    <property type="match status" value="1"/>
</dbReference>
<dbReference type="OrthoDB" id="9795032at2"/>
<name>A0A0W0WW18_9GAMM</name>
<dbReference type="PIRSF" id="PIRSF006429">
    <property type="entry name" value="GOGAT_lg_2"/>
    <property type="match status" value="1"/>
</dbReference>
<sequence length="535" mass="59302">MWQKQFYLISLFVVLILLCTSIIWSKSLYFFILVIPIILLGISDTFSKNNVLYNFPVIGHIRFLMEFISPEIRQYFFENDKSGRPYNREQRDLIKSRAHGASGTHPFGTERDIKKEGFNFTLHSINVKKVPLEAARIMVGGPQCKQPYNSSRLNISAMSFGALSSQAVLAMNKGAKLGGFSQDTGEGGLTKYHLRYEADVVWEIASAYFGCRTKEGLFDDEEFRKKANQKSIKMIAIKLSQGAKPGDGGLLPGAKVTKEIAQYRDIPEGQDCQSPANHPEFSTPRGLLEFVVRLRQLCGGKPVGFKLCIGRRSDFLGICKAMLETGILPDFITIDGAEGGTGAAPSEFSDYVGLALDEAIPFVHSSLVGCNLREHIKLLVSGKIVDGFDMLQKIALGADFCNVARPMMFAVGCIQALRCDTGHCPTGVTTQDPKRAKAIDIDTKAVHVKNYHNETITSFLQLVGALGVDHPDKLHPSMIWHRLGNQKAKNYAQLYNYLQPGALLNGSIPEDFAEDWHEANANYYYCPVPKNSIGQ</sequence>
<proteinExistence type="inferred from homology"/>
<feature type="transmembrane region" description="Helical" evidence="3">
    <location>
        <begin position="6"/>
        <end position="23"/>
    </location>
</feature>
<keyword evidence="3" id="KW-0812">Transmembrane</keyword>
<evidence type="ECO:0000256" key="3">
    <source>
        <dbReference type="SAM" id="Phobius"/>
    </source>
</evidence>
<dbReference type="Pfam" id="PF01645">
    <property type="entry name" value="Glu_synthase"/>
    <property type="match status" value="1"/>
</dbReference>
<keyword evidence="3" id="KW-0472">Membrane</keyword>
<dbReference type="AlphaFoldDB" id="A0A0W0WW18"/>
<reference evidence="5 6" key="1">
    <citation type="submission" date="2015-11" db="EMBL/GenBank/DDBJ databases">
        <title>Genomic analysis of 38 Legionella species identifies large and diverse effector repertoires.</title>
        <authorList>
            <person name="Burstein D."/>
            <person name="Amaro F."/>
            <person name="Zusman T."/>
            <person name="Lifshitz Z."/>
            <person name="Cohen O."/>
            <person name="Gilbert J.A."/>
            <person name="Pupko T."/>
            <person name="Shuman H.A."/>
            <person name="Segal G."/>
        </authorList>
    </citation>
    <scope>NUCLEOTIDE SEQUENCE [LARGE SCALE GENOMIC DNA]</scope>
    <source>
        <strain evidence="5 6">ATCC 49506</strain>
    </source>
</reference>
<evidence type="ECO:0000313" key="6">
    <source>
        <dbReference type="Proteomes" id="UP000054725"/>
    </source>
</evidence>
<dbReference type="RefSeq" id="WP_058504502.1">
    <property type="nucleotide sequence ID" value="NZ_CAAAIF010000011.1"/>
</dbReference>
<gene>
    <name evidence="5" type="ORF">Lnau_1499</name>
</gene>
<dbReference type="GO" id="GO:0015930">
    <property type="term" value="F:glutamate synthase activity"/>
    <property type="evidence" value="ECO:0007669"/>
    <property type="project" value="InterPro"/>
</dbReference>
<dbReference type="Proteomes" id="UP000054725">
    <property type="component" value="Unassembled WGS sequence"/>
</dbReference>
<dbReference type="GO" id="GO:0006537">
    <property type="term" value="P:glutamate biosynthetic process"/>
    <property type="evidence" value="ECO:0007669"/>
    <property type="project" value="InterPro"/>
</dbReference>
<dbReference type="Gene3D" id="3.20.20.70">
    <property type="entry name" value="Aldolase class I"/>
    <property type="match status" value="1"/>
</dbReference>
<evidence type="ECO:0000256" key="1">
    <source>
        <dbReference type="ARBA" id="ARBA00009716"/>
    </source>
</evidence>